<dbReference type="InterPro" id="IPR001128">
    <property type="entry name" value="Cyt_P450"/>
</dbReference>
<reference evidence="5 6" key="1">
    <citation type="submission" date="2014-06" db="EMBL/GenBank/DDBJ databases">
        <title>The Genome of the Aflatoxigenic Filamentous Fungus Aspergillus nomius.</title>
        <authorList>
            <person name="Moore M.G."/>
            <person name="Shannon B.M."/>
            <person name="Brian M.M."/>
        </authorList>
    </citation>
    <scope>NUCLEOTIDE SEQUENCE [LARGE SCALE GENOMIC DNA]</scope>
    <source>
        <strain evidence="5 6">NRRL 13137</strain>
    </source>
</reference>
<dbReference type="GO" id="GO:0016705">
    <property type="term" value="F:oxidoreductase activity, acting on paired donors, with incorporation or reduction of molecular oxygen"/>
    <property type="evidence" value="ECO:0007669"/>
    <property type="project" value="InterPro"/>
</dbReference>
<keyword evidence="2" id="KW-0560">Oxidoreductase</keyword>
<dbReference type="InterPro" id="IPR050121">
    <property type="entry name" value="Cytochrome_P450_monoxygenase"/>
</dbReference>
<evidence type="ECO:0008006" key="7">
    <source>
        <dbReference type="Google" id="ProtNLM"/>
    </source>
</evidence>
<dbReference type="SUPFAM" id="SSF48264">
    <property type="entry name" value="Cytochrome P450"/>
    <property type="match status" value="1"/>
</dbReference>
<organism evidence="5 6">
    <name type="scientific">Aspergillus nomiae NRRL (strain ATCC 15546 / NRRL 13137 / CBS 260.88 / M93)</name>
    <dbReference type="NCBI Taxonomy" id="1509407"/>
    <lineage>
        <taxon>Eukaryota</taxon>
        <taxon>Fungi</taxon>
        <taxon>Dikarya</taxon>
        <taxon>Ascomycota</taxon>
        <taxon>Pezizomycotina</taxon>
        <taxon>Eurotiomycetes</taxon>
        <taxon>Eurotiomycetidae</taxon>
        <taxon>Eurotiales</taxon>
        <taxon>Aspergillaceae</taxon>
        <taxon>Aspergillus</taxon>
        <taxon>Aspergillus subgen. Circumdati</taxon>
    </lineage>
</organism>
<dbReference type="EMBL" id="JNOM01000044">
    <property type="protein sequence ID" value="KNG88804.1"/>
    <property type="molecule type" value="Genomic_DNA"/>
</dbReference>
<dbReference type="CDD" id="cd11062">
    <property type="entry name" value="CYP58-like"/>
    <property type="match status" value="1"/>
</dbReference>
<proteinExistence type="inferred from homology"/>
<keyword evidence="4" id="KW-1133">Transmembrane helix</keyword>
<evidence type="ECO:0000256" key="2">
    <source>
        <dbReference type="ARBA" id="ARBA00023002"/>
    </source>
</evidence>
<dbReference type="InterPro" id="IPR002401">
    <property type="entry name" value="Cyt_P450_E_grp-I"/>
</dbReference>
<sequence length="455" mass="51627">MGIILQSPASFPTVRLSDAQEIFYVFLIIPVLLLCVVVRRLWFHPLSKFPGPKLAAATSWYDLYYDLFLNGSYVKDFPKLHERYDHNEKESDIIRIAPNHLHINDLDFYKTVFHAKAVYQKAPSFYGNLSLGDSLVSQTDESKHHIKRTVVNSTFSTKAVNDIAPSVAQKVQKAGDLIALKAQRGQPITIQQVFRCITADVICDISFGVSKNLVESNEEYPAFLTGIDEFASRMRFTKNFPILGSICLHLPNRVKRHLLPGHINLAEQCKPLVENVLEQNQEKSAHQQKKTMFHLLREPDQEKNHPGMGFDALINEALLFTIGGSHTTAYTLSYAIYHVLSAPEILSRLRTELEGASAAINEEFDWHQIKNLPYLTAVIKETLRVSSGIPGNLPRVVPAEGILAYMEIYLCLAIFFLRFDMELFETDETSIEWSDFVLAVNRKPVKVRITKDHLA</sequence>
<dbReference type="InterPro" id="IPR036396">
    <property type="entry name" value="Cyt_P450_sf"/>
</dbReference>
<dbReference type="GO" id="GO:0004497">
    <property type="term" value="F:monooxygenase activity"/>
    <property type="evidence" value="ECO:0007669"/>
    <property type="project" value="UniProtKB-KW"/>
</dbReference>
<name>A0A0L1JAM3_ASPN3</name>
<feature type="transmembrane region" description="Helical" evidence="4">
    <location>
        <begin position="22"/>
        <end position="43"/>
    </location>
</feature>
<keyword evidence="4" id="KW-0472">Membrane</keyword>
<dbReference type="OrthoDB" id="3945418at2759"/>
<keyword evidence="6" id="KW-1185">Reference proteome</keyword>
<dbReference type="Pfam" id="PF00067">
    <property type="entry name" value="p450"/>
    <property type="match status" value="1"/>
</dbReference>
<dbReference type="STRING" id="1509407.A0A0L1JAM3"/>
<protein>
    <recommendedName>
        <fullName evidence="7">Cytochrome P450</fullName>
    </recommendedName>
</protein>
<evidence type="ECO:0000256" key="4">
    <source>
        <dbReference type="SAM" id="Phobius"/>
    </source>
</evidence>
<gene>
    <name evidence="5" type="ORF">ANOM_002461</name>
</gene>
<dbReference type="Proteomes" id="UP000037505">
    <property type="component" value="Unassembled WGS sequence"/>
</dbReference>
<dbReference type="PANTHER" id="PTHR24305:SF166">
    <property type="entry name" value="CYTOCHROME P450 12A4, MITOCHONDRIAL-RELATED"/>
    <property type="match status" value="1"/>
</dbReference>
<keyword evidence="4" id="KW-0812">Transmembrane</keyword>
<evidence type="ECO:0000256" key="1">
    <source>
        <dbReference type="ARBA" id="ARBA00010617"/>
    </source>
</evidence>
<evidence type="ECO:0000256" key="3">
    <source>
        <dbReference type="ARBA" id="ARBA00023033"/>
    </source>
</evidence>
<evidence type="ECO:0000313" key="5">
    <source>
        <dbReference type="EMBL" id="KNG88804.1"/>
    </source>
</evidence>
<dbReference type="PANTHER" id="PTHR24305">
    <property type="entry name" value="CYTOCHROME P450"/>
    <property type="match status" value="1"/>
</dbReference>
<dbReference type="GO" id="GO:0020037">
    <property type="term" value="F:heme binding"/>
    <property type="evidence" value="ECO:0007669"/>
    <property type="project" value="InterPro"/>
</dbReference>
<accession>A0A0L1JAM3</accession>
<dbReference type="GO" id="GO:0005506">
    <property type="term" value="F:iron ion binding"/>
    <property type="evidence" value="ECO:0007669"/>
    <property type="project" value="InterPro"/>
</dbReference>
<comment type="similarity">
    <text evidence="1">Belongs to the cytochrome P450 family.</text>
</comment>
<dbReference type="AlphaFoldDB" id="A0A0L1JAM3"/>
<dbReference type="GeneID" id="26804265"/>
<keyword evidence="3" id="KW-0503">Monooxygenase</keyword>
<comment type="caution">
    <text evidence="5">The sequence shown here is derived from an EMBL/GenBank/DDBJ whole genome shotgun (WGS) entry which is preliminary data.</text>
</comment>
<evidence type="ECO:0000313" key="6">
    <source>
        <dbReference type="Proteomes" id="UP000037505"/>
    </source>
</evidence>
<dbReference type="PRINTS" id="PR00463">
    <property type="entry name" value="EP450I"/>
</dbReference>
<dbReference type="Gene3D" id="1.10.630.10">
    <property type="entry name" value="Cytochrome P450"/>
    <property type="match status" value="1"/>
</dbReference>
<dbReference type="RefSeq" id="XP_015409727.1">
    <property type="nucleotide sequence ID" value="XM_015547718.1"/>
</dbReference>